<reference evidence="8" key="1">
    <citation type="submission" date="2006-10" db="EMBL/GenBank/DDBJ databases">
        <authorList>
            <person name="Amadeo P."/>
            <person name="Zhao Q."/>
            <person name="Wortman J."/>
            <person name="Fraser-Liggett C."/>
            <person name="Carlton J."/>
        </authorList>
    </citation>
    <scope>NUCLEOTIDE SEQUENCE</scope>
    <source>
        <strain evidence="8">G3</strain>
    </source>
</reference>
<evidence type="ECO:0000256" key="6">
    <source>
        <dbReference type="SAM" id="SignalP"/>
    </source>
</evidence>
<sequence>MIFFFLSVVLSVTQITKKDYKKYFTEEQHKPIFVTLYSEWCPHCYQYKPTREKIESHFAKNRKLTIATISCDNDRQLCDQFPGTGTPRLYMTTSTIENAEKFERSRTFEEVKAFIDKYIEPAITQINSKDQLEAKIKENVNSSIFICQDLQGTKLSQIFVRLASNYVSYPAKFLNLTFERYKSNEPLITYYYSPTKVQFSIHATDSQHKIERFIHEHIYPPFGVASTTFFDTQIELKEPFLVIEDLKHQFQGQLIKYSKDFPENVKSIEIDCTEYLKFCKQNGYNPKDHPWIAIVNLNRDTYFHFTGDFTNKKEFLNWVTNVYQGKISEEGPGAGFIGFIKRDVLETLIDYTFWIKVLGLLAITVLIYNLSIAVRKFIALRHRGYHDRRGFRVR</sequence>
<dbReference type="GO" id="GO:0016020">
    <property type="term" value="C:membrane"/>
    <property type="evidence" value="ECO:0007669"/>
    <property type="project" value="UniProtKB-SubCell"/>
</dbReference>
<evidence type="ECO:0000256" key="4">
    <source>
        <dbReference type="ARBA" id="ARBA00023136"/>
    </source>
</evidence>
<dbReference type="GO" id="GO:0006457">
    <property type="term" value="P:protein folding"/>
    <property type="evidence" value="ECO:0000318"/>
    <property type="project" value="GO_Central"/>
</dbReference>
<feature type="transmembrane region" description="Helical" evidence="5">
    <location>
        <begin position="353"/>
        <end position="374"/>
    </location>
</feature>
<dbReference type="RefSeq" id="XP_001299944.1">
    <property type="nucleotide sequence ID" value="XM_001299943.1"/>
</dbReference>
<keyword evidence="3 5" id="KW-1133">Transmembrane helix</keyword>
<proteinExistence type="predicted"/>
<dbReference type="Pfam" id="PF00085">
    <property type="entry name" value="Thioredoxin"/>
    <property type="match status" value="1"/>
</dbReference>
<dbReference type="Pfam" id="PF13848">
    <property type="entry name" value="Thioredoxin_6"/>
    <property type="match status" value="1"/>
</dbReference>
<feature type="domain" description="Thioredoxin" evidence="7">
    <location>
        <begin position="1"/>
        <end position="120"/>
    </location>
</feature>
<name>A2G758_TRIV3</name>
<keyword evidence="6" id="KW-0732">Signal</keyword>
<dbReference type="InterPro" id="IPR013766">
    <property type="entry name" value="Thioredoxin_domain"/>
</dbReference>
<dbReference type="Proteomes" id="UP000001542">
    <property type="component" value="Unassembled WGS sequence"/>
</dbReference>
<dbReference type="VEuPathDB" id="TrichDB:TVAG_231810"/>
<dbReference type="PANTHER" id="PTHR46426:SF1">
    <property type="entry name" value="PROTEIN DISULFIDE-ISOMERASE TMX3"/>
    <property type="match status" value="1"/>
</dbReference>
<evidence type="ECO:0000256" key="1">
    <source>
        <dbReference type="ARBA" id="ARBA00004167"/>
    </source>
</evidence>
<dbReference type="Gene3D" id="3.40.30.10">
    <property type="entry name" value="Glutaredoxin"/>
    <property type="match status" value="1"/>
</dbReference>
<dbReference type="InterPro" id="IPR052250">
    <property type="entry name" value="PDI_TMX3"/>
</dbReference>
<evidence type="ECO:0000259" key="7">
    <source>
        <dbReference type="PROSITE" id="PS51352"/>
    </source>
</evidence>
<dbReference type="VEuPathDB" id="TrichDB:TVAGG3_0973620"/>
<reference evidence="8" key="2">
    <citation type="journal article" date="2007" name="Science">
        <title>Draft genome sequence of the sexually transmitted pathogen Trichomonas vaginalis.</title>
        <authorList>
            <person name="Carlton J.M."/>
            <person name="Hirt R.P."/>
            <person name="Silva J.C."/>
            <person name="Delcher A.L."/>
            <person name="Schatz M."/>
            <person name="Zhao Q."/>
            <person name="Wortman J.R."/>
            <person name="Bidwell S.L."/>
            <person name="Alsmark U.C.M."/>
            <person name="Besteiro S."/>
            <person name="Sicheritz-Ponten T."/>
            <person name="Noel C.J."/>
            <person name="Dacks J.B."/>
            <person name="Foster P.G."/>
            <person name="Simillion C."/>
            <person name="Van de Peer Y."/>
            <person name="Miranda-Saavedra D."/>
            <person name="Barton G.J."/>
            <person name="Westrop G.D."/>
            <person name="Mueller S."/>
            <person name="Dessi D."/>
            <person name="Fiori P.L."/>
            <person name="Ren Q."/>
            <person name="Paulsen I."/>
            <person name="Zhang H."/>
            <person name="Bastida-Corcuera F.D."/>
            <person name="Simoes-Barbosa A."/>
            <person name="Brown M.T."/>
            <person name="Hayes R.D."/>
            <person name="Mukherjee M."/>
            <person name="Okumura C.Y."/>
            <person name="Schneider R."/>
            <person name="Smith A.J."/>
            <person name="Vanacova S."/>
            <person name="Villalvazo M."/>
            <person name="Haas B.J."/>
            <person name="Pertea M."/>
            <person name="Feldblyum T.V."/>
            <person name="Utterback T.R."/>
            <person name="Shu C.L."/>
            <person name="Osoegawa K."/>
            <person name="de Jong P.J."/>
            <person name="Hrdy I."/>
            <person name="Horvathova L."/>
            <person name="Zubacova Z."/>
            <person name="Dolezal P."/>
            <person name="Malik S.B."/>
            <person name="Logsdon J.M. Jr."/>
            <person name="Henze K."/>
            <person name="Gupta A."/>
            <person name="Wang C.C."/>
            <person name="Dunne R.L."/>
            <person name="Upcroft J.A."/>
            <person name="Upcroft P."/>
            <person name="White O."/>
            <person name="Salzberg S.L."/>
            <person name="Tang P."/>
            <person name="Chiu C.-H."/>
            <person name="Lee Y.-S."/>
            <person name="Embley T.M."/>
            <person name="Coombs G.H."/>
            <person name="Mottram J.C."/>
            <person name="Tachezy J."/>
            <person name="Fraser-Liggett C.M."/>
            <person name="Johnson P.J."/>
        </authorList>
    </citation>
    <scope>NUCLEOTIDE SEQUENCE [LARGE SCALE GENOMIC DNA]</scope>
    <source>
        <strain evidence="8">G3</strain>
    </source>
</reference>
<dbReference type="STRING" id="5722.A2G758"/>
<dbReference type="AlphaFoldDB" id="A2G758"/>
<evidence type="ECO:0000256" key="5">
    <source>
        <dbReference type="SAM" id="Phobius"/>
    </source>
</evidence>
<keyword evidence="2 5" id="KW-0812">Transmembrane</keyword>
<dbReference type="OMA" id="WENVENF"/>
<feature type="signal peptide" evidence="6">
    <location>
        <begin position="1"/>
        <end position="18"/>
    </location>
</feature>
<dbReference type="InterPro" id="IPR036249">
    <property type="entry name" value="Thioredoxin-like_sf"/>
</dbReference>
<evidence type="ECO:0000313" key="8">
    <source>
        <dbReference type="EMBL" id="EAX87014.1"/>
    </source>
</evidence>
<dbReference type="CDD" id="cd02961">
    <property type="entry name" value="PDI_a_family"/>
    <property type="match status" value="1"/>
</dbReference>
<dbReference type="SUPFAM" id="SSF52833">
    <property type="entry name" value="Thioredoxin-like"/>
    <property type="match status" value="2"/>
</dbReference>
<dbReference type="KEGG" id="tva:4744662"/>
<gene>
    <name evidence="8" type="ORF">TVAG_231810</name>
</gene>
<dbReference type="GO" id="GO:0003756">
    <property type="term" value="F:protein disulfide isomerase activity"/>
    <property type="evidence" value="ECO:0000318"/>
    <property type="project" value="GO_Central"/>
</dbReference>
<feature type="chain" id="PRO_5002643903" evidence="6">
    <location>
        <begin position="19"/>
        <end position="394"/>
    </location>
</feature>
<dbReference type="InParanoid" id="A2G758"/>
<keyword evidence="9" id="KW-1185">Reference proteome</keyword>
<dbReference type="GO" id="GO:0034976">
    <property type="term" value="P:response to endoplasmic reticulum stress"/>
    <property type="evidence" value="ECO:0000318"/>
    <property type="project" value="GO_Central"/>
</dbReference>
<dbReference type="SMR" id="A2G758"/>
<evidence type="ECO:0000256" key="2">
    <source>
        <dbReference type="ARBA" id="ARBA00022692"/>
    </source>
</evidence>
<protein>
    <submittedName>
        <fullName evidence="8">Thioredoxin family protein</fullName>
    </submittedName>
</protein>
<dbReference type="EMBL" id="DS114529">
    <property type="protein sequence ID" value="EAX87014.1"/>
    <property type="molecule type" value="Genomic_DNA"/>
</dbReference>
<organism evidence="8 9">
    <name type="scientific">Trichomonas vaginalis (strain ATCC PRA-98 / G3)</name>
    <dbReference type="NCBI Taxonomy" id="412133"/>
    <lineage>
        <taxon>Eukaryota</taxon>
        <taxon>Metamonada</taxon>
        <taxon>Parabasalia</taxon>
        <taxon>Trichomonadida</taxon>
        <taxon>Trichomonadidae</taxon>
        <taxon>Trichomonas</taxon>
    </lineage>
</organism>
<evidence type="ECO:0000313" key="9">
    <source>
        <dbReference type="Proteomes" id="UP000001542"/>
    </source>
</evidence>
<evidence type="ECO:0000256" key="3">
    <source>
        <dbReference type="ARBA" id="ARBA00022989"/>
    </source>
</evidence>
<dbReference type="PANTHER" id="PTHR46426">
    <property type="entry name" value="PROTEIN DISULFIDE-ISOMERASE TMX3"/>
    <property type="match status" value="1"/>
</dbReference>
<comment type="subcellular location">
    <subcellularLocation>
        <location evidence="1">Membrane</location>
        <topology evidence="1">Single-pass membrane protein</topology>
    </subcellularLocation>
</comment>
<dbReference type="FunCoup" id="A2G758">
    <property type="interactions" value="112"/>
</dbReference>
<keyword evidence="4 5" id="KW-0472">Membrane</keyword>
<dbReference type="OrthoDB" id="71336at2759"/>
<accession>A2G758</accession>
<dbReference type="PROSITE" id="PS51352">
    <property type="entry name" value="THIOREDOXIN_2"/>
    <property type="match status" value="1"/>
</dbReference>
<dbReference type="GO" id="GO:0005783">
    <property type="term" value="C:endoplasmic reticulum"/>
    <property type="evidence" value="ECO:0000318"/>
    <property type="project" value="GO_Central"/>
</dbReference>